<name>A0A6J4V2W6_9BACT</name>
<dbReference type="Gene3D" id="3.20.20.150">
    <property type="entry name" value="Divalent-metal-dependent TIM barrel enzymes"/>
    <property type="match status" value="1"/>
</dbReference>
<evidence type="ECO:0008006" key="2">
    <source>
        <dbReference type="Google" id="ProtNLM"/>
    </source>
</evidence>
<dbReference type="AlphaFoldDB" id="A0A6J4V2W6"/>
<dbReference type="EMBL" id="CADCWG010000214">
    <property type="protein sequence ID" value="CAA9567471.1"/>
    <property type="molecule type" value="Genomic_DNA"/>
</dbReference>
<organism evidence="1">
    <name type="scientific">uncultured Thermomicrobiales bacterium</name>
    <dbReference type="NCBI Taxonomy" id="1645740"/>
    <lineage>
        <taxon>Bacteria</taxon>
        <taxon>Pseudomonadati</taxon>
        <taxon>Thermomicrobiota</taxon>
        <taxon>Thermomicrobia</taxon>
        <taxon>Thermomicrobiales</taxon>
        <taxon>environmental samples</taxon>
    </lineage>
</organism>
<evidence type="ECO:0000313" key="1">
    <source>
        <dbReference type="EMBL" id="CAA9567471.1"/>
    </source>
</evidence>
<gene>
    <name evidence="1" type="ORF">AVDCRST_MAG49-3271</name>
</gene>
<accession>A0A6J4V2W6</accession>
<proteinExistence type="predicted"/>
<reference evidence="1" key="1">
    <citation type="submission" date="2020-02" db="EMBL/GenBank/DDBJ databases">
        <authorList>
            <person name="Meier V. D."/>
        </authorList>
    </citation>
    <scope>NUCLEOTIDE SEQUENCE</scope>
    <source>
        <strain evidence="1">AVDCRST_MAG49</strain>
    </source>
</reference>
<sequence>MATAPTPPLITLSTRASRLLPLASFLPVAAAAGLDGVDLDLTGRLGRPAPEPIRLRAAREGVPVRSVWLPPTSGGPLSERQGRRMAATAVSLVAGTGATTVVVDRPTAATERRPPGPRRPGTRSLLQVLRQELPEPIRIALVVRPRQLGGTRDHLVEMTALRRLAEEWDYDLALDLFGPIDIGWEAEAAVTRLLPRLTAIRLGPLESRPPGRGRARMTARVLSLAVDAGFGGTIATTPQPAALQGLWGPAIARAGSATAALIRDRYLTVHQPTQRDTFTRSRQRS</sequence>
<dbReference type="InterPro" id="IPR036237">
    <property type="entry name" value="Xyl_isomerase-like_sf"/>
</dbReference>
<protein>
    <recommendedName>
        <fullName evidence="2">Xylose isomerase-like TIM barrel domain-containing protein</fullName>
    </recommendedName>
</protein>
<dbReference type="SUPFAM" id="SSF51658">
    <property type="entry name" value="Xylose isomerase-like"/>
    <property type="match status" value="1"/>
</dbReference>